<evidence type="ECO:0000256" key="1">
    <source>
        <dbReference type="SAM" id="MobiDB-lite"/>
    </source>
</evidence>
<gene>
    <name evidence="2" type="ORF">PAL_GLEAN10001639</name>
</gene>
<name>L5K4J4_PTEAL</name>
<dbReference type="AlphaFoldDB" id="L5K4J4"/>
<dbReference type="InParanoid" id="L5K4J4"/>
<evidence type="ECO:0000313" key="3">
    <source>
        <dbReference type="Proteomes" id="UP000010552"/>
    </source>
</evidence>
<keyword evidence="3" id="KW-1185">Reference proteome</keyword>
<dbReference type="Proteomes" id="UP000010552">
    <property type="component" value="Unassembled WGS sequence"/>
</dbReference>
<protein>
    <submittedName>
        <fullName evidence="2">Uncharacterized protein</fullName>
    </submittedName>
</protein>
<proteinExistence type="predicted"/>
<sequence length="95" mass="9690">MPTLLVGPWPENSRASAKSVTAPVLADTIDGAAVSTLSAEPESPPLPPGGAADMTGAGSEKCQIPVHSLRPQPTPPDCAEACGQHKSPLPPRNLF</sequence>
<dbReference type="EMBL" id="KB031026">
    <property type="protein sequence ID" value="ELK06644.1"/>
    <property type="molecule type" value="Genomic_DNA"/>
</dbReference>
<reference evidence="3" key="1">
    <citation type="journal article" date="2013" name="Science">
        <title>Comparative analysis of bat genomes provides insight into the evolution of flight and immunity.</title>
        <authorList>
            <person name="Zhang G."/>
            <person name="Cowled C."/>
            <person name="Shi Z."/>
            <person name="Huang Z."/>
            <person name="Bishop-Lilly K.A."/>
            <person name="Fang X."/>
            <person name="Wynne J.W."/>
            <person name="Xiong Z."/>
            <person name="Baker M.L."/>
            <person name="Zhao W."/>
            <person name="Tachedjian M."/>
            <person name="Zhu Y."/>
            <person name="Zhou P."/>
            <person name="Jiang X."/>
            <person name="Ng J."/>
            <person name="Yang L."/>
            <person name="Wu L."/>
            <person name="Xiao J."/>
            <person name="Feng Y."/>
            <person name="Chen Y."/>
            <person name="Sun X."/>
            <person name="Zhang Y."/>
            <person name="Marsh G.A."/>
            <person name="Crameri G."/>
            <person name="Broder C.C."/>
            <person name="Frey K.G."/>
            <person name="Wang L.F."/>
            <person name="Wang J."/>
        </authorList>
    </citation>
    <scope>NUCLEOTIDE SEQUENCE [LARGE SCALE GENOMIC DNA]</scope>
</reference>
<feature type="region of interest" description="Disordered" evidence="1">
    <location>
        <begin position="36"/>
        <end position="95"/>
    </location>
</feature>
<accession>L5K4J4</accession>
<evidence type="ECO:0000313" key="2">
    <source>
        <dbReference type="EMBL" id="ELK06644.1"/>
    </source>
</evidence>
<organism evidence="2 3">
    <name type="scientific">Pteropus alecto</name>
    <name type="common">Black flying fox</name>
    <dbReference type="NCBI Taxonomy" id="9402"/>
    <lineage>
        <taxon>Eukaryota</taxon>
        <taxon>Metazoa</taxon>
        <taxon>Chordata</taxon>
        <taxon>Craniata</taxon>
        <taxon>Vertebrata</taxon>
        <taxon>Euteleostomi</taxon>
        <taxon>Mammalia</taxon>
        <taxon>Eutheria</taxon>
        <taxon>Laurasiatheria</taxon>
        <taxon>Chiroptera</taxon>
        <taxon>Yinpterochiroptera</taxon>
        <taxon>Pteropodoidea</taxon>
        <taxon>Pteropodidae</taxon>
        <taxon>Pteropodinae</taxon>
        <taxon>Pteropus</taxon>
    </lineage>
</organism>